<sequence>MANKIKLKRSTVAGKIPDAADLDIGEVAVNTADGVFYVKHSDNSIKSIGNSTIITGNISLDASSNIIYVAKNGDDTSQGGLTTPKLTIKAALAEATSGTSVHVAPGIYTEDNPITIPAGVSLVGNDLRTVTVLPQTASSDFFYVKAGCYVWGLTIKDYLANGFSYNPATATQNVYVSPYIQNITSSTTTGTAVKIDGSLTSASSTKAMILGFFTIINKGGKGVHITNLGYSQLVNIYTIACDIGIHCESGAFCTLNGSDSSIGNYGLVADGKGPEALSGITFGSSTNGVFQIRGLAAQPKVNQTMTIDGDSNYYSIDTVRQVDGLTYEVVIQEIYVNTLADNTTVKFYQRSAIIASAHTFEYVGAGTNPLTALPQYGGIPIEANEVIAINGGRVTFTGTDHKGNFKIGTNLTINQTTGSITGDSFTRSMFAMMTPYILALEG</sequence>
<evidence type="ECO:0000256" key="2">
    <source>
        <dbReference type="ARBA" id="ARBA00022844"/>
    </source>
</evidence>
<evidence type="ECO:0000313" key="3">
    <source>
        <dbReference type="EMBL" id="CAB4221241.1"/>
    </source>
</evidence>
<dbReference type="InterPro" id="IPR011050">
    <property type="entry name" value="Pectin_lyase_fold/virulence"/>
</dbReference>
<dbReference type="Gene3D" id="2.160.20.10">
    <property type="entry name" value="Single-stranded right-handed beta-helix, Pectin lyase-like"/>
    <property type="match status" value="1"/>
</dbReference>
<keyword evidence="2" id="KW-0946">Virion</keyword>
<gene>
    <name evidence="3" type="ORF">UFOVP1636_207</name>
</gene>
<dbReference type="GO" id="GO:0019058">
    <property type="term" value="P:viral life cycle"/>
    <property type="evidence" value="ECO:0007669"/>
    <property type="project" value="UniProtKB-ARBA"/>
</dbReference>
<protein>
    <recommendedName>
        <fullName evidence="4">DUF1565 domain-containing protein</fullName>
    </recommendedName>
</protein>
<dbReference type="EMBL" id="LR797503">
    <property type="protein sequence ID" value="CAB4221241.1"/>
    <property type="molecule type" value="Genomic_DNA"/>
</dbReference>
<comment type="subcellular location">
    <subcellularLocation>
        <location evidence="1">Virion</location>
    </subcellularLocation>
</comment>
<accession>A0A6J5T2N7</accession>
<evidence type="ECO:0008006" key="4">
    <source>
        <dbReference type="Google" id="ProtNLM"/>
    </source>
</evidence>
<organism evidence="3">
    <name type="scientific">uncultured Caudovirales phage</name>
    <dbReference type="NCBI Taxonomy" id="2100421"/>
    <lineage>
        <taxon>Viruses</taxon>
        <taxon>Duplodnaviria</taxon>
        <taxon>Heunggongvirae</taxon>
        <taxon>Uroviricota</taxon>
        <taxon>Caudoviricetes</taxon>
        <taxon>Peduoviridae</taxon>
        <taxon>Maltschvirus</taxon>
        <taxon>Maltschvirus maltsch</taxon>
    </lineage>
</organism>
<dbReference type="InterPro" id="IPR012334">
    <property type="entry name" value="Pectin_lyas_fold"/>
</dbReference>
<dbReference type="SUPFAM" id="SSF51126">
    <property type="entry name" value="Pectin lyase-like"/>
    <property type="match status" value="1"/>
</dbReference>
<dbReference type="GO" id="GO:0051701">
    <property type="term" value="P:biological process involved in interaction with host"/>
    <property type="evidence" value="ECO:0007669"/>
    <property type="project" value="UniProtKB-ARBA"/>
</dbReference>
<reference evidence="3" key="1">
    <citation type="submission" date="2020-05" db="EMBL/GenBank/DDBJ databases">
        <authorList>
            <person name="Chiriac C."/>
            <person name="Salcher M."/>
            <person name="Ghai R."/>
            <person name="Kavagutti S V."/>
        </authorList>
    </citation>
    <scope>NUCLEOTIDE SEQUENCE</scope>
</reference>
<dbReference type="GO" id="GO:0044423">
    <property type="term" value="C:virion component"/>
    <property type="evidence" value="ECO:0007669"/>
    <property type="project" value="UniProtKB-KW"/>
</dbReference>
<proteinExistence type="predicted"/>
<evidence type="ECO:0000256" key="1">
    <source>
        <dbReference type="ARBA" id="ARBA00004328"/>
    </source>
</evidence>
<name>A0A6J5T2N7_9CAUD</name>